<dbReference type="PANTHER" id="PTHR23026:SF123">
    <property type="entry name" value="NAD(P)H NITROREDUCTASE RV3131-RELATED"/>
    <property type="match status" value="1"/>
</dbReference>
<dbReference type="InterPro" id="IPR029479">
    <property type="entry name" value="Nitroreductase"/>
</dbReference>
<dbReference type="Proteomes" id="UP000635606">
    <property type="component" value="Unassembled WGS sequence"/>
</dbReference>
<protein>
    <recommendedName>
        <fullName evidence="1">Nitroreductase domain-containing protein</fullName>
    </recommendedName>
</protein>
<dbReference type="Gene3D" id="3.40.109.10">
    <property type="entry name" value="NADH Oxidase"/>
    <property type="match status" value="2"/>
</dbReference>
<keyword evidence="3" id="KW-1185">Reference proteome</keyword>
<evidence type="ECO:0000259" key="1">
    <source>
        <dbReference type="Pfam" id="PF00881"/>
    </source>
</evidence>
<organism evidence="2 3">
    <name type="scientific">Virgisporangium ochraceum</name>
    <dbReference type="NCBI Taxonomy" id="65505"/>
    <lineage>
        <taxon>Bacteria</taxon>
        <taxon>Bacillati</taxon>
        <taxon>Actinomycetota</taxon>
        <taxon>Actinomycetes</taxon>
        <taxon>Micromonosporales</taxon>
        <taxon>Micromonosporaceae</taxon>
        <taxon>Virgisporangium</taxon>
    </lineage>
</organism>
<dbReference type="InterPro" id="IPR050627">
    <property type="entry name" value="Nitroreductase/BluB"/>
</dbReference>
<dbReference type="EMBL" id="BOPH01000088">
    <property type="protein sequence ID" value="GIJ71512.1"/>
    <property type="molecule type" value="Genomic_DNA"/>
</dbReference>
<proteinExistence type="predicted"/>
<evidence type="ECO:0000313" key="3">
    <source>
        <dbReference type="Proteomes" id="UP000635606"/>
    </source>
</evidence>
<dbReference type="NCBIfam" id="NF047509">
    <property type="entry name" value="Rv3131_FMN_oxido"/>
    <property type="match status" value="1"/>
</dbReference>
<name>A0A8J3ZZ26_9ACTN</name>
<dbReference type="RefSeq" id="WP_203931376.1">
    <property type="nucleotide sequence ID" value="NZ_BOPH01000088.1"/>
</dbReference>
<gene>
    <name evidence="2" type="ORF">Voc01_064290</name>
</gene>
<evidence type="ECO:0000313" key="2">
    <source>
        <dbReference type="EMBL" id="GIJ71512.1"/>
    </source>
</evidence>
<comment type="caution">
    <text evidence="2">The sequence shown here is derived from an EMBL/GenBank/DDBJ whole genome shotgun (WGS) entry which is preliminary data.</text>
</comment>
<accession>A0A8J3ZZ26</accession>
<dbReference type="PANTHER" id="PTHR23026">
    <property type="entry name" value="NADPH NITROREDUCTASE"/>
    <property type="match status" value="1"/>
</dbReference>
<reference evidence="2" key="1">
    <citation type="submission" date="2021-01" db="EMBL/GenBank/DDBJ databases">
        <title>Whole genome shotgun sequence of Virgisporangium ochraceum NBRC 16418.</title>
        <authorList>
            <person name="Komaki H."/>
            <person name="Tamura T."/>
        </authorList>
    </citation>
    <scope>NUCLEOTIDE SEQUENCE</scope>
    <source>
        <strain evidence="2">NBRC 16418</strain>
    </source>
</reference>
<dbReference type="Pfam" id="PF00881">
    <property type="entry name" value="Nitroreductase"/>
    <property type="match status" value="1"/>
</dbReference>
<sequence>MSRAEELTTNEGLSACLRAAAAAPSIHNTQPWSFRVSDAADGALTGASIEVRADRSRRLPVLDPDGREMFVSVGAAVFNLRVALAAAGYRTSVHRVPDPDPDVAARIVVGAAEEPSGAALALHAAIPRRHTNRRPFSDRRIPYGTMEELRGAAAAESASLLDVGPELRDAVLGLTRTAEKRMRSDPAYLRELAAWTDTSGIGRVDGMPRHVLGPRARDAALPLRDLGLGLGLPATTVEFEPDPTLVLLFTPDDTTADWIRAGEAMQRIWLTATVRGLAMTPMSQLTEIAALRSLLSDTGTRYVAQMVLRIGYPLSPGLPTPRRPLPDLLA</sequence>
<dbReference type="GO" id="GO:0016491">
    <property type="term" value="F:oxidoreductase activity"/>
    <property type="evidence" value="ECO:0007669"/>
    <property type="project" value="InterPro"/>
</dbReference>
<dbReference type="SUPFAM" id="SSF55469">
    <property type="entry name" value="FMN-dependent nitroreductase-like"/>
    <property type="match status" value="2"/>
</dbReference>
<feature type="domain" description="Nitroreductase" evidence="1">
    <location>
        <begin position="250"/>
        <end position="312"/>
    </location>
</feature>
<dbReference type="AlphaFoldDB" id="A0A8J3ZZ26"/>
<dbReference type="InterPro" id="IPR000415">
    <property type="entry name" value="Nitroreductase-like"/>
</dbReference>